<reference evidence="3" key="1">
    <citation type="journal article" date="2011" name="Genetics">
        <title>Massive changes in genome architecture accompany the transition to self-fertility in the filamentous fungus Neurospora tetrasperma.</title>
        <authorList>
            <person name="Ellison C.E."/>
            <person name="Stajich J.E."/>
            <person name="Jacobson D.J."/>
            <person name="Natvig D.O."/>
            <person name="Lapidus A."/>
            <person name="Foster B."/>
            <person name="Aerts A."/>
            <person name="Riley R."/>
            <person name="Lindquist E.A."/>
            <person name="Grigoriev I.V."/>
            <person name="Taylor J.W."/>
        </authorList>
    </citation>
    <scope>NUCLEOTIDE SEQUENCE [LARGE SCALE GENOMIC DNA]</scope>
    <source>
        <strain evidence="3">FGSC 2508 / P0657</strain>
    </source>
</reference>
<dbReference type="HOGENOM" id="CLU_180219_0_0_1"/>
<proteinExistence type="predicted"/>
<dbReference type="GeneID" id="20826031"/>
<keyword evidence="3" id="KW-1185">Reference proteome</keyword>
<evidence type="ECO:0000313" key="2">
    <source>
        <dbReference type="EMBL" id="EGO58427.1"/>
    </source>
</evidence>
<dbReference type="AlphaFoldDB" id="F8MLK8"/>
<dbReference type="Proteomes" id="UP000008065">
    <property type="component" value="Unassembled WGS sequence"/>
</dbReference>
<accession>F8MLK8</accession>
<organism evidence="2 3">
    <name type="scientific">Neurospora tetrasperma (strain FGSC 2508 / ATCC MYA-4615 / P0657)</name>
    <dbReference type="NCBI Taxonomy" id="510951"/>
    <lineage>
        <taxon>Eukaryota</taxon>
        <taxon>Fungi</taxon>
        <taxon>Dikarya</taxon>
        <taxon>Ascomycota</taxon>
        <taxon>Pezizomycotina</taxon>
        <taxon>Sordariomycetes</taxon>
        <taxon>Sordariomycetidae</taxon>
        <taxon>Sordariales</taxon>
        <taxon>Sordariaceae</taxon>
        <taxon>Neurospora</taxon>
    </lineage>
</organism>
<dbReference type="RefSeq" id="XP_009851458.1">
    <property type="nucleotide sequence ID" value="XM_009853156.1"/>
</dbReference>
<sequence length="101" mass="10838">MPRHPRLPSPKVHAPSPSGSETLQTSKRAGFTEGIALSDYDAKEIGLTLGVAGETAPEDTDALKAQTTSDQTDLTCGKWVMESLVGFTVLTVDDTNRDHRL</sequence>
<dbReference type="KEGG" id="nte:NEUTE1DRAFT138156"/>
<evidence type="ECO:0000313" key="3">
    <source>
        <dbReference type="Proteomes" id="UP000008065"/>
    </source>
</evidence>
<dbReference type="EMBL" id="GL891304">
    <property type="protein sequence ID" value="EGO58427.1"/>
    <property type="molecule type" value="Genomic_DNA"/>
</dbReference>
<gene>
    <name evidence="2" type="ORF">NEUTE1DRAFT_138156</name>
</gene>
<feature type="region of interest" description="Disordered" evidence="1">
    <location>
        <begin position="1"/>
        <end position="29"/>
    </location>
</feature>
<dbReference type="VEuPathDB" id="FungiDB:NEUTE1DRAFT_138156"/>
<protein>
    <submittedName>
        <fullName evidence="2">Uncharacterized protein</fullName>
    </submittedName>
</protein>
<evidence type="ECO:0000256" key="1">
    <source>
        <dbReference type="SAM" id="MobiDB-lite"/>
    </source>
</evidence>
<feature type="compositionally biased region" description="Polar residues" evidence="1">
    <location>
        <begin position="17"/>
        <end position="27"/>
    </location>
</feature>
<name>F8MLK8_NEUT8</name>